<dbReference type="STRING" id="1817841.A3B10_04535"/>
<protein>
    <submittedName>
        <fullName evidence="1">Uncharacterized protein</fullName>
    </submittedName>
</protein>
<comment type="caution">
    <text evidence="1">The sequence shown here is derived from an EMBL/GenBank/DDBJ whole genome shotgun (WGS) entry which is preliminary data.</text>
</comment>
<dbReference type="EMBL" id="MFFB01000010">
    <property type="protein sequence ID" value="OGE94748.1"/>
    <property type="molecule type" value="Genomic_DNA"/>
</dbReference>
<evidence type="ECO:0000313" key="1">
    <source>
        <dbReference type="EMBL" id="OGE94748.1"/>
    </source>
</evidence>
<name>A0A1F5PXT3_9BACT</name>
<sequence>MKRDKASAAVKRSTDASKRSVCRNPVCASISERRRILSPPPREHYAKCRLWGIFKVEDDLGEQVKQLRNKLDGKDSKTLYYLDLMKKSFSLE</sequence>
<reference evidence="1 2" key="1">
    <citation type="journal article" date="2016" name="Nat. Commun.">
        <title>Thousands of microbial genomes shed light on interconnected biogeochemical processes in an aquifer system.</title>
        <authorList>
            <person name="Anantharaman K."/>
            <person name="Brown C.T."/>
            <person name="Hug L.A."/>
            <person name="Sharon I."/>
            <person name="Castelle C.J."/>
            <person name="Probst A.J."/>
            <person name="Thomas B.C."/>
            <person name="Singh A."/>
            <person name="Wilkins M.J."/>
            <person name="Karaoz U."/>
            <person name="Brodie E.L."/>
            <person name="Williams K.H."/>
            <person name="Hubbard S.S."/>
            <person name="Banfield J.F."/>
        </authorList>
    </citation>
    <scope>NUCLEOTIDE SEQUENCE [LARGE SCALE GENOMIC DNA]</scope>
</reference>
<organism evidence="1 2">
    <name type="scientific">Candidatus Doudnabacteria bacterium RIFCSPLOWO2_01_FULL_44_21</name>
    <dbReference type="NCBI Taxonomy" id="1817841"/>
    <lineage>
        <taxon>Bacteria</taxon>
        <taxon>Candidatus Doudnaibacteriota</taxon>
    </lineage>
</organism>
<dbReference type="AlphaFoldDB" id="A0A1F5PXT3"/>
<proteinExistence type="predicted"/>
<dbReference type="Proteomes" id="UP000177281">
    <property type="component" value="Unassembled WGS sequence"/>
</dbReference>
<evidence type="ECO:0000313" key="2">
    <source>
        <dbReference type="Proteomes" id="UP000177281"/>
    </source>
</evidence>
<gene>
    <name evidence="1" type="ORF">A3B10_04535</name>
</gene>
<accession>A0A1F5PXT3</accession>